<keyword evidence="2" id="KW-0723">Serine/threonine-protein kinase</keyword>
<feature type="compositionally biased region" description="Polar residues" evidence="10">
    <location>
        <begin position="527"/>
        <end position="549"/>
    </location>
</feature>
<feature type="binding site" evidence="9">
    <location>
        <position position="696"/>
    </location>
    <ligand>
        <name>ATP</name>
        <dbReference type="ChEBI" id="CHEBI:30616"/>
    </ligand>
</feature>
<dbReference type="InterPro" id="IPR008271">
    <property type="entry name" value="Ser/Thr_kinase_AS"/>
</dbReference>
<dbReference type="Pfam" id="PF01603">
    <property type="entry name" value="B56"/>
    <property type="match status" value="1"/>
</dbReference>
<keyword evidence="3" id="KW-0808">Transferase</keyword>
<dbReference type="Gene3D" id="1.25.10.10">
    <property type="entry name" value="Leucine-rich Repeat Variant"/>
    <property type="match status" value="1"/>
</dbReference>
<evidence type="ECO:0000256" key="10">
    <source>
        <dbReference type="SAM" id="MobiDB-lite"/>
    </source>
</evidence>
<dbReference type="Gene3D" id="1.10.510.10">
    <property type="entry name" value="Transferase(Phosphotransferase) domain 1"/>
    <property type="match status" value="1"/>
</dbReference>
<feature type="compositionally biased region" description="Polar residues" evidence="10">
    <location>
        <begin position="556"/>
        <end position="573"/>
    </location>
</feature>
<evidence type="ECO:0000313" key="13">
    <source>
        <dbReference type="Proteomes" id="UP000198406"/>
    </source>
</evidence>
<dbReference type="SUPFAM" id="SSF56112">
    <property type="entry name" value="Protein kinase-like (PK-like)"/>
    <property type="match status" value="1"/>
</dbReference>
<dbReference type="Pfam" id="PF00069">
    <property type="entry name" value="Pkinase"/>
    <property type="match status" value="2"/>
</dbReference>
<evidence type="ECO:0000256" key="5">
    <source>
        <dbReference type="ARBA" id="ARBA00022777"/>
    </source>
</evidence>
<evidence type="ECO:0000313" key="12">
    <source>
        <dbReference type="EMBL" id="GAX27024.1"/>
    </source>
</evidence>
<evidence type="ECO:0000256" key="4">
    <source>
        <dbReference type="ARBA" id="ARBA00022741"/>
    </source>
</evidence>
<dbReference type="InterPro" id="IPR016024">
    <property type="entry name" value="ARM-type_fold"/>
</dbReference>
<keyword evidence="6 9" id="KW-0067">ATP-binding</keyword>
<dbReference type="InterPro" id="IPR002554">
    <property type="entry name" value="PP2A_B56"/>
</dbReference>
<evidence type="ECO:0000256" key="7">
    <source>
        <dbReference type="ARBA" id="ARBA00047899"/>
    </source>
</evidence>
<dbReference type="AlphaFoldDB" id="A0A1Z5KL33"/>
<evidence type="ECO:0000256" key="6">
    <source>
        <dbReference type="ARBA" id="ARBA00022840"/>
    </source>
</evidence>
<dbReference type="PROSITE" id="PS50011">
    <property type="entry name" value="PROTEIN_KINASE_DOM"/>
    <property type="match status" value="1"/>
</dbReference>
<feature type="region of interest" description="Disordered" evidence="10">
    <location>
        <begin position="514"/>
        <end position="620"/>
    </location>
</feature>
<dbReference type="Proteomes" id="UP000198406">
    <property type="component" value="Unassembled WGS sequence"/>
</dbReference>
<evidence type="ECO:0000256" key="8">
    <source>
        <dbReference type="ARBA" id="ARBA00048679"/>
    </source>
</evidence>
<keyword evidence="5" id="KW-0418">Kinase</keyword>
<dbReference type="PANTHER" id="PTHR24356:SF163">
    <property type="entry name" value="3-PHOSPHOINOSITIDE-DEPENDENT PROTEIN KINASE 1-RELATED"/>
    <property type="match status" value="1"/>
</dbReference>
<dbReference type="EMBL" id="BDSP01000252">
    <property type="protein sequence ID" value="GAX27024.1"/>
    <property type="molecule type" value="Genomic_DNA"/>
</dbReference>
<proteinExistence type="predicted"/>
<dbReference type="InterPro" id="IPR011989">
    <property type="entry name" value="ARM-like"/>
</dbReference>
<dbReference type="SMART" id="SM00220">
    <property type="entry name" value="S_TKc"/>
    <property type="match status" value="1"/>
</dbReference>
<dbReference type="GO" id="GO:0019888">
    <property type="term" value="F:protein phosphatase regulator activity"/>
    <property type="evidence" value="ECO:0007669"/>
    <property type="project" value="InterPro"/>
</dbReference>
<dbReference type="PROSITE" id="PS00107">
    <property type="entry name" value="PROTEIN_KINASE_ATP"/>
    <property type="match status" value="1"/>
</dbReference>
<evidence type="ECO:0000256" key="9">
    <source>
        <dbReference type="PROSITE-ProRule" id="PRU10141"/>
    </source>
</evidence>
<dbReference type="InterPro" id="IPR000719">
    <property type="entry name" value="Prot_kinase_dom"/>
</dbReference>
<comment type="caution">
    <text evidence="12">The sequence shown here is derived from an EMBL/GenBank/DDBJ whole genome shotgun (WGS) entry which is preliminary data.</text>
</comment>
<dbReference type="GO" id="GO:0000159">
    <property type="term" value="C:protein phosphatase type 2A complex"/>
    <property type="evidence" value="ECO:0007669"/>
    <property type="project" value="InterPro"/>
</dbReference>
<sequence>MTETINKFTAAVTQVLRAAEIEPDTDPIQTIERWLGIRDTMTYEGLTVEDCIPLSSAVYKATVQLLNIAWDPLEDAMGNHAAIMSFRENALLESSLSPNDITLHQVWYGFLVTRWVIQWMEYNLASAANQEDRHLWIHLLRHDSKDHTLVKAFFVHLKELQILRSHMNAYTQHLRQNHPSSDMSSRLQQYQFVVQLTARLEEEWEEHIQHLEMIIMALYRHADATVRKLIRKLLGRMWHDFVHSGSSSGASLRQENTQAASIALSLRLLRLILLGVSAESFDQNNLIYRHLITQHLIPLHRTNAVVLWRDQTPVIELYHEVLTQCLATLIQKKSDWMELIMPALLEELALTGNTSKQVLLLHEVETLLKLMTTVEALPSWWTKLLRVTGGLMSSEHSRVAECGLQLFRNKTFSEMIEAHFDISLSVVLPALVRSEPSWNPTVRKMTYNVLYQLQQSNATRFESLCTKLFSAVATNSTINPPSSHVVTTESIAKQLPAAPEVPQKLSLKASMGTWRPPAPSAKAGIPKTTSLAAQNTRQENRIQPPSTVTGVAPWAISSSNNGPLRSQPPSTITGVAPWAISSSKQHPKRSSEQMNPFLSREDTRDDHNNTTSSPSKGVDYVQQYMDKIKPPDSSHDGMSDWSQQQLAETPTLLPSLKFHDLVFGHELGSGAFSVVKYARLIDRTKTRSSWAEYAVKIISTEKIREMSYETSVQREIAVLRLLSHPGIARLVSSFRFREGAYMVLEYASRGDLHSVLREHGSMDHDSCRFIIGEVAAALDSIHSIGLVYSDLKPENIVITESGHVKLTDYGACRPFTAEARLKVASISKNLLKNLRDGDWQSGPQSAEASVDDATEMAQQSGGTEVNEDVSGYDIRIEGTTAYLPPEVVLGAIPTPAADSWALGCVMYQCLSGRPPLLDSDEHTTRQKIVTFHEDSSSGNVDALFLDSHGAGIQDSARELITHLLERNPGRRPSMGDLASFEFFSGCNIFTLHRQSAHSLNVGSVGPKPDAQWSRRQMSSIWSPQPMAYNIAMPDDNISFERKTYDYLIPFTEGDEASGSFTPFATSGPIGLARLTEGGSTL</sequence>
<protein>
    <recommendedName>
        <fullName evidence="1">non-specific serine/threonine protein kinase</fullName>
        <ecNumber evidence="1">2.7.11.1</ecNumber>
    </recommendedName>
</protein>
<dbReference type="OrthoDB" id="347657at2759"/>
<keyword evidence="4 9" id="KW-0547">Nucleotide-binding</keyword>
<dbReference type="InterPro" id="IPR017441">
    <property type="entry name" value="Protein_kinase_ATP_BS"/>
</dbReference>
<evidence type="ECO:0000256" key="1">
    <source>
        <dbReference type="ARBA" id="ARBA00012513"/>
    </source>
</evidence>
<dbReference type="InterPro" id="IPR050236">
    <property type="entry name" value="Ser_Thr_kinase_AGC"/>
</dbReference>
<dbReference type="Gene3D" id="3.30.200.20">
    <property type="entry name" value="Phosphorylase Kinase, domain 1"/>
    <property type="match status" value="1"/>
</dbReference>
<dbReference type="GO" id="GO:0005524">
    <property type="term" value="F:ATP binding"/>
    <property type="evidence" value="ECO:0007669"/>
    <property type="project" value="UniProtKB-UniRule"/>
</dbReference>
<dbReference type="InParanoid" id="A0A1Z5KL33"/>
<dbReference type="PANTHER" id="PTHR24356">
    <property type="entry name" value="SERINE/THREONINE-PROTEIN KINASE"/>
    <property type="match status" value="1"/>
</dbReference>
<feature type="compositionally biased region" description="Basic and acidic residues" evidence="10">
    <location>
        <begin position="599"/>
        <end position="608"/>
    </location>
</feature>
<dbReference type="SUPFAM" id="SSF48371">
    <property type="entry name" value="ARM repeat"/>
    <property type="match status" value="1"/>
</dbReference>
<organism evidence="12 13">
    <name type="scientific">Fistulifera solaris</name>
    <name type="common">Oleaginous diatom</name>
    <dbReference type="NCBI Taxonomy" id="1519565"/>
    <lineage>
        <taxon>Eukaryota</taxon>
        <taxon>Sar</taxon>
        <taxon>Stramenopiles</taxon>
        <taxon>Ochrophyta</taxon>
        <taxon>Bacillariophyta</taxon>
        <taxon>Bacillariophyceae</taxon>
        <taxon>Bacillariophycidae</taxon>
        <taxon>Naviculales</taxon>
        <taxon>Naviculaceae</taxon>
        <taxon>Fistulifera</taxon>
    </lineage>
</organism>
<comment type="catalytic activity">
    <reaction evidence="7">
        <text>L-threonyl-[protein] + ATP = O-phospho-L-threonyl-[protein] + ADP + H(+)</text>
        <dbReference type="Rhea" id="RHEA:46608"/>
        <dbReference type="Rhea" id="RHEA-COMP:11060"/>
        <dbReference type="Rhea" id="RHEA-COMP:11605"/>
        <dbReference type="ChEBI" id="CHEBI:15378"/>
        <dbReference type="ChEBI" id="CHEBI:30013"/>
        <dbReference type="ChEBI" id="CHEBI:30616"/>
        <dbReference type="ChEBI" id="CHEBI:61977"/>
        <dbReference type="ChEBI" id="CHEBI:456216"/>
        <dbReference type="EC" id="2.7.11.1"/>
    </reaction>
</comment>
<comment type="catalytic activity">
    <reaction evidence="8">
        <text>L-seryl-[protein] + ATP = O-phospho-L-seryl-[protein] + ADP + H(+)</text>
        <dbReference type="Rhea" id="RHEA:17989"/>
        <dbReference type="Rhea" id="RHEA-COMP:9863"/>
        <dbReference type="Rhea" id="RHEA-COMP:11604"/>
        <dbReference type="ChEBI" id="CHEBI:15378"/>
        <dbReference type="ChEBI" id="CHEBI:29999"/>
        <dbReference type="ChEBI" id="CHEBI:30616"/>
        <dbReference type="ChEBI" id="CHEBI:83421"/>
        <dbReference type="ChEBI" id="CHEBI:456216"/>
        <dbReference type="EC" id="2.7.11.1"/>
    </reaction>
</comment>
<dbReference type="EC" id="2.7.11.1" evidence="1"/>
<name>A0A1Z5KL33_FISSO</name>
<evidence type="ECO:0000256" key="3">
    <source>
        <dbReference type="ARBA" id="ARBA00022679"/>
    </source>
</evidence>
<feature type="domain" description="Protein kinase" evidence="11">
    <location>
        <begin position="661"/>
        <end position="983"/>
    </location>
</feature>
<dbReference type="GO" id="GO:0004674">
    <property type="term" value="F:protein serine/threonine kinase activity"/>
    <property type="evidence" value="ECO:0007669"/>
    <property type="project" value="UniProtKB-KW"/>
</dbReference>
<dbReference type="PROSITE" id="PS00108">
    <property type="entry name" value="PROTEIN_KINASE_ST"/>
    <property type="match status" value="1"/>
</dbReference>
<accession>A0A1Z5KL33</accession>
<evidence type="ECO:0000256" key="2">
    <source>
        <dbReference type="ARBA" id="ARBA00022527"/>
    </source>
</evidence>
<evidence type="ECO:0000259" key="11">
    <source>
        <dbReference type="PROSITE" id="PS50011"/>
    </source>
</evidence>
<reference evidence="12 13" key="1">
    <citation type="journal article" date="2015" name="Plant Cell">
        <title>Oil accumulation by the oleaginous diatom Fistulifera solaris as revealed by the genome and transcriptome.</title>
        <authorList>
            <person name="Tanaka T."/>
            <person name="Maeda Y."/>
            <person name="Veluchamy A."/>
            <person name="Tanaka M."/>
            <person name="Abida H."/>
            <person name="Marechal E."/>
            <person name="Bowler C."/>
            <person name="Muto M."/>
            <person name="Sunaga Y."/>
            <person name="Tanaka M."/>
            <person name="Yoshino T."/>
            <person name="Taniguchi T."/>
            <person name="Fukuda Y."/>
            <person name="Nemoto M."/>
            <person name="Matsumoto M."/>
            <person name="Wong P.S."/>
            <person name="Aburatani S."/>
            <person name="Fujibuchi W."/>
        </authorList>
    </citation>
    <scope>NUCLEOTIDE SEQUENCE [LARGE SCALE GENOMIC DNA]</scope>
    <source>
        <strain evidence="12 13">JPCC DA0580</strain>
    </source>
</reference>
<dbReference type="InterPro" id="IPR011009">
    <property type="entry name" value="Kinase-like_dom_sf"/>
</dbReference>
<gene>
    <name evidence="12" type="ORF">FisN_9Lh339</name>
</gene>
<dbReference type="GO" id="GO:0035556">
    <property type="term" value="P:intracellular signal transduction"/>
    <property type="evidence" value="ECO:0007669"/>
    <property type="project" value="TreeGrafter"/>
</dbReference>
<keyword evidence="13" id="KW-1185">Reference proteome</keyword>